<sequence length="105" mass="10350">MDSSATSISFIGTTIAVVNLISDSDITLNATGDITANTITANTTLSVTGSGDCSLAGAITGETMTFAITGELKDNSTAATIESGSNTSISASSFSLAQSSITATD</sequence>
<name>A0ABQ5JUQ2_9EUKA</name>
<organism evidence="2 3">
    <name type="scientific">Aduncisulcus paluster</name>
    <dbReference type="NCBI Taxonomy" id="2918883"/>
    <lineage>
        <taxon>Eukaryota</taxon>
        <taxon>Metamonada</taxon>
        <taxon>Carpediemonas-like organisms</taxon>
        <taxon>Aduncisulcus</taxon>
    </lineage>
</organism>
<evidence type="ECO:0000313" key="2">
    <source>
        <dbReference type="EMBL" id="GKT17875.1"/>
    </source>
</evidence>
<comment type="caution">
    <text evidence="2">The sequence shown here is derived from an EMBL/GenBank/DDBJ whole genome shotgun (WGS) entry which is preliminary data.</text>
</comment>
<feature type="region of interest" description="Disordered" evidence="1">
    <location>
        <begin position="83"/>
        <end position="105"/>
    </location>
</feature>
<reference evidence="2" key="1">
    <citation type="submission" date="2022-03" db="EMBL/GenBank/DDBJ databases">
        <title>Draft genome sequence of Aduncisulcus paluster, a free-living microaerophilic Fornicata.</title>
        <authorList>
            <person name="Yuyama I."/>
            <person name="Kume K."/>
            <person name="Tamura T."/>
            <person name="Inagaki Y."/>
            <person name="Hashimoto T."/>
        </authorList>
    </citation>
    <scope>NUCLEOTIDE SEQUENCE</scope>
    <source>
        <strain evidence="2">NY0171</strain>
    </source>
</reference>
<gene>
    <name evidence="2" type="ORF">ADUPG1_004228</name>
</gene>
<accession>A0ABQ5JUQ2</accession>
<proteinExistence type="predicted"/>
<evidence type="ECO:0000256" key="1">
    <source>
        <dbReference type="SAM" id="MobiDB-lite"/>
    </source>
</evidence>
<evidence type="ECO:0008006" key="4">
    <source>
        <dbReference type="Google" id="ProtNLM"/>
    </source>
</evidence>
<evidence type="ECO:0000313" key="3">
    <source>
        <dbReference type="Proteomes" id="UP001057375"/>
    </source>
</evidence>
<protein>
    <recommendedName>
        <fullName evidence="4">Antifreeze protein</fullName>
    </recommendedName>
</protein>
<feature type="non-terminal residue" evidence="2">
    <location>
        <position position="105"/>
    </location>
</feature>
<dbReference type="EMBL" id="BQXS01006147">
    <property type="protein sequence ID" value="GKT17875.1"/>
    <property type="molecule type" value="Genomic_DNA"/>
</dbReference>
<keyword evidence="3" id="KW-1185">Reference proteome</keyword>
<dbReference type="Proteomes" id="UP001057375">
    <property type="component" value="Unassembled WGS sequence"/>
</dbReference>